<feature type="transmembrane region" description="Helical" evidence="8">
    <location>
        <begin position="16"/>
        <end position="35"/>
    </location>
</feature>
<feature type="transmembrane region" description="Helical" evidence="8">
    <location>
        <begin position="152"/>
        <end position="170"/>
    </location>
</feature>
<keyword evidence="5 8" id="KW-0812">Transmembrane</keyword>
<keyword evidence="7 8" id="KW-0472">Membrane</keyword>
<feature type="transmembrane region" description="Helical" evidence="8">
    <location>
        <begin position="176"/>
        <end position="196"/>
    </location>
</feature>
<proteinExistence type="inferred from homology"/>
<reference evidence="10" key="1">
    <citation type="journal article" date="2019" name="Int. J. Syst. Evol. Microbiol.">
        <title>The Global Catalogue of Microorganisms (GCM) 10K type strain sequencing project: providing services to taxonomists for standard genome sequencing and annotation.</title>
        <authorList>
            <consortium name="The Broad Institute Genomics Platform"/>
            <consortium name="The Broad Institute Genome Sequencing Center for Infectious Disease"/>
            <person name="Wu L."/>
            <person name="Ma J."/>
        </authorList>
    </citation>
    <scope>NUCLEOTIDE SEQUENCE [LARGE SCALE GENOMIC DNA]</scope>
    <source>
        <strain evidence="10">JCM 13006</strain>
    </source>
</reference>
<sequence>MSWLTGTAFTAFDQKVIWADMIGNLIGLGALALGWRRSVWSWPLQLLAGAVLITAYWGGQVPGQIGKQLIVITAAVWGWARWRRGQRDTGEIAVRFADWRERAVLVAGAALGTAAVAELFTAFPKLSWAPWLDAYIFVGTLAAMYAQARGWVEFWFAWIAVDLVGVPYSFTHGYVFSALTYSIYFVLVLLGLATWWTKARTRTVTTPKGALA</sequence>
<dbReference type="PANTHER" id="PTHR36122:SF2">
    <property type="entry name" value="NICOTINAMIDE RIBOSIDE TRANSPORTER PNUC"/>
    <property type="match status" value="1"/>
</dbReference>
<evidence type="ECO:0000256" key="2">
    <source>
        <dbReference type="ARBA" id="ARBA00006669"/>
    </source>
</evidence>
<protein>
    <submittedName>
        <fullName evidence="9">Nicotinamide mononucleotide transporter family protein</fullName>
    </submittedName>
</protein>
<evidence type="ECO:0000313" key="9">
    <source>
        <dbReference type="EMBL" id="GAA4875857.1"/>
    </source>
</evidence>
<dbReference type="EMBL" id="BAABIS010000001">
    <property type="protein sequence ID" value="GAA4875857.1"/>
    <property type="molecule type" value="Genomic_DNA"/>
</dbReference>
<accession>A0ABP9EF51</accession>
<evidence type="ECO:0000313" key="10">
    <source>
        <dbReference type="Proteomes" id="UP001501752"/>
    </source>
</evidence>
<feature type="transmembrane region" description="Helical" evidence="8">
    <location>
        <begin position="103"/>
        <end position="122"/>
    </location>
</feature>
<evidence type="ECO:0000256" key="1">
    <source>
        <dbReference type="ARBA" id="ARBA00004651"/>
    </source>
</evidence>
<keyword evidence="4" id="KW-1003">Cell membrane</keyword>
<organism evidence="9 10">
    <name type="scientific">Kitasatospora terrestris</name>
    <dbReference type="NCBI Taxonomy" id="258051"/>
    <lineage>
        <taxon>Bacteria</taxon>
        <taxon>Bacillati</taxon>
        <taxon>Actinomycetota</taxon>
        <taxon>Actinomycetes</taxon>
        <taxon>Kitasatosporales</taxon>
        <taxon>Streptomycetaceae</taxon>
        <taxon>Kitasatospora</taxon>
    </lineage>
</organism>
<keyword evidence="3" id="KW-0813">Transport</keyword>
<gene>
    <name evidence="9" type="ORF">GCM10023235_64180</name>
</gene>
<evidence type="ECO:0000256" key="4">
    <source>
        <dbReference type="ARBA" id="ARBA00022475"/>
    </source>
</evidence>
<dbReference type="Proteomes" id="UP001501752">
    <property type="component" value="Unassembled WGS sequence"/>
</dbReference>
<dbReference type="InterPro" id="IPR006419">
    <property type="entry name" value="NMN_transpt_PnuC"/>
</dbReference>
<feature type="transmembrane region" description="Helical" evidence="8">
    <location>
        <begin position="128"/>
        <end position="145"/>
    </location>
</feature>
<comment type="subcellular location">
    <subcellularLocation>
        <location evidence="1">Cell membrane</location>
        <topology evidence="1">Multi-pass membrane protein</topology>
    </subcellularLocation>
</comment>
<evidence type="ECO:0000256" key="8">
    <source>
        <dbReference type="SAM" id="Phobius"/>
    </source>
</evidence>
<evidence type="ECO:0000256" key="7">
    <source>
        <dbReference type="ARBA" id="ARBA00023136"/>
    </source>
</evidence>
<comment type="caution">
    <text evidence="9">The sequence shown here is derived from an EMBL/GenBank/DDBJ whole genome shotgun (WGS) entry which is preliminary data.</text>
</comment>
<dbReference type="PANTHER" id="PTHR36122">
    <property type="entry name" value="NICOTINAMIDE RIBOSIDE TRANSPORTER PNUC"/>
    <property type="match status" value="1"/>
</dbReference>
<keyword evidence="6 8" id="KW-1133">Transmembrane helix</keyword>
<feature type="transmembrane region" description="Helical" evidence="8">
    <location>
        <begin position="65"/>
        <end position="82"/>
    </location>
</feature>
<evidence type="ECO:0000256" key="3">
    <source>
        <dbReference type="ARBA" id="ARBA00022448"/>
    </source>
</evidence>
<evidence type="ECO:0000256" key="5">
    <source>
        <dbReference type="ARBA" id="ARBA00022692"/>
    </source>
</evidence>
<comment type="similarity">
    <text evidence="2">Belongs to the nicotinamide ribonucleoside (NR) uptake permease (TC 4.B.1) family.</text>
</comment>
<dbReference type="RefSeq" id="WP_345700396.1">
    <property type="nucleotide sequence ID" value="NZ_BAABIS010000001.1"/>
</dbReference>
<name>A0ABP9EF51_9ACTN</name>
<evidence type="ECO:0000256" key="6">
    <source>
        <dbReference type="ARBA" id="ARBA00022989"/>
    </source>
</evidence>
<dbReference type="Pfam" id="PF04973">
    <property type="entry name" value="NMN_transporter"/>
    <property type="match status" value="1"/>
</dbReference>
<keyword evidence="10" id="KW-1185">Reference proteome</keyword>
<feature type="transmembrane region" description="Helical" evidence="8">
    <location>
        <begin position="42"/>
        <end position="59"/>
    </location>
</feature>